<evidence type="ECO:0000313" key="7">
    <source>
        <dbReference type="Proteomes" id="UP000655366"/>
    </source>
</evidence>
<dbReference type="RefSeq" id="WP_196398694.1">
    <property type="nucleotide sequence ID" value="NZ_JADNYM010000040.1"/>
</dbReference>
<name>A0A931GCJ2_9MICC</name>
<dbReference type="PANTHER" id="PTHR30349:SF90">
    <property type="entry name" value="TYROSINE RECOMBINASE XERD"/>
    <property type="match status" value="1"/>
</dbReference>
<evidence type="ECO:0000259" key="5">
    <source>
        <dbReference type="PROSITE" id="PS51900"/>
    </source>
</evidence>
<dbReference type="InterPro" id="IPR050090">
    <property type="entry name" value="Tyrosine_recombinase_XerCD"/>
</dbReference>
<dbReference type="PROSITE" id="PS51900">
    <property type="entry name" value="CB"/>
    <property type="match status" value="1"/>
</dbReference>
<evidence type="ECO:0000256" key="1">
    <source>
        <dbReference type="ARBA" id="ARBA00023125"/>
    </source>
</evidence>
<dbReference type="PANTHER" id="PTHR30349">
    <property type="entry name" value="PHAGE INTEGRASE-RELATED"/>
    <property type="match status" value="1"/>
</dbReference>
<keyword evidence="7" id="KW-1185">Reference proteome</keyword>
<dbReference type="GO" id="GO:0015074">
    <property type="term" value="P:DNA integration"/>
    <property type="evidence" value="ECO:0007669"/>
    <property type="project" value="InterPro"/>
</dbReference>
<sequence>MTATRKTCRIQVHGPLQKHAEGFEAELLRLGFAPASIVNQFCLLAHLSSWLEAEGLRLGDLTVLQVDAFLVERKATRTALFTRKALCPLLGWLAESGVITAEAAGPPRAAEDPAVLVRFERYLLTERRIGVRTTSAYVVRVRRFLETHCPSEGFAKLSGADVTRALLDEGVGRAPASVKKFGYALRAFLRFCFISGELNRDLTGATMVIREPLPSLLPLGASAEQIGTLLQGCDRSTAVGRREYAVILLLIRLGLRAGEVAGMQLEDIRWRHGEVLIRGKGAKHECLPLPAEVGAAVVDYLMHARPADADLREVFCTVRAPRRALSSPGVWGIVTRACTRAHLEKFGPHQLRHSLAEAMVAAEVPLAAIGQVLRHDDPATTSNYARVDVVRLRQLARPWPAGGELS</sequence>
<reference evidence="6 7" key="1">
    <citation type="submission" date="2020-11" db="EMBL/GenBank/DDBJ databases">
        <title>Arthrobacter antarcticus sp. nov., isolated from Antarctic Soil.</title>
        <authorList>
            <person name="Li J."/>
        </authorList>
    </citation>
    <scope>NUCLEOTIDE SEQUENCE [LARGE SCALE GENOMIC DNA]</scope>
    <source>
        <strain evidence="6 7">Z1-20</strain>
    </source>
</reference>
<keyword evidence="1 3" id="KW-0238">DNA-binding</keyword>
<dbReference type="GO" id="GO:0006310">
    <property type="term" value="P:DNA recombination"/>
    <property type="evidence" value="ECO:0007669"/>
    <property type="project" value="UniProtKB-KW"/>
</dbReference>
<organism evidence="6 7">
    <name type="scientific">Arthrobacter terrae</name>
    <dbReference type="NCBI Taxonomy" id="2935737"/>
    <lineage>
        <taxon>Bacteria</taxon>
        <taxon>Bacillati</taxon>
        <taxon>Actinomycetota</taxon>
        <taxon>Actinomycetes</taxon>
        <taxon>Micrococcales</taxon>
        <taxon>Micrococcaceae</taxon>
        <taxon>Arthrobacter</taxon>
    </lineage>
</organism>
<accession>A0A931GCJ2</accession>
<keyword evidence="2" id="KW-0233">DNA recombination</keyword>
<dbReference type="InterPro" id="IPR011010">
    <property type="entry name" value="DNA_brk_join_enz"/>
</dbReference>
<proteinExistence type="predicted"/>
<dbReference type="InterPro" id="IPR044068">
    <property type="entry name" value="CB"/>
</dbReference>
<dbReference type="Pfam" id="PF00589">
    <property type="entry name" value="Phage_integrase"/>
    <property type="match status" value="1"/>
</dbReference>
<comment type="caution">
    <text evidence="6">The sequence shown here is derived from an EMBL/GenBank/DDBJ whole genome shotgun (WGS) entry which is preliminary data.</text>
</comment>
<feature type="domain" description="Tyr recombinase" evidence="4">
    <location>
        <begin position="216"/>
        <end position="397"/>
    </location>
</feature>
<dbReference type="InterPro" id="IPR010998">
    <property type="entry name" value="Integrase_recombinase_N"/>
</dbReference>
<dbReference type="Gene3D" id="1.10.150.130">
    <property type="match status" value="1"/>
</dbReference>
<dbReference type="Gene3D" id="1.10.443.10">
    <property type="entry name" value="Intergrase catalytic core"/>
    <property type="match status" value="1"/>
</dbReference>
<dbReference type="PROSITE" id="PS51898">
    <property type="entry name" value="TYR_RECOMBINASE"/>
    <property type="match status" value="1"/>
</dbReference>
<evidence type="ECO:0000256" key="2">
    <source>
        <dbReference type="ARBA" id="ARBA00023172"/>
    </source>
</evidence>
<evidence type="ECO:0000313" key="6">
    <source>
        <dbReference type="EMBL" id="MBG0741762.1"/>
    </source>
</evidence>
<dbReference type="SUPFAM" id="SSF56349">
    <property type="entry name" value="DNA breaking-rejoining enzymes"/>
    <property type="match status" value="1"/>
</dbReference>
<dbReference type="GO" id="GO:0003677">
    <property type="term" value="F:DNA binding"/>
    <property type="evidence" value="ECO:0007669"/>
    <property type="project" value="UniProtKB-UniRule"/>
</dbReference>
<dbReference type="EMBL" id="JADNYM010000040">
    <property type="protein sequence ID" value="MBG0741762.1"/>
    <property type="molecule type" value="Genomic_DNA"/>
</dbReference>
<evidence type="ECO:0000259" key="4">
    <source>
        <dbReference type="PROSITE" id="PS51898"/>
    </source>
</evidence>
<gene>
    <name evidence="6" type="ORF">IV500_20605</name>
</gene>
<dbReference type="InterPro" id="IPR002104">
    <property type="entry name" value="Integrase_catalytic"/>
</dbReference>
<evidence type="ECO:0000256" key="3">
    <source>
        <dbReference type="PROSITE-ProRule" id="PRU01248"/>
    </source>
</evidence>
<dbReference type="InterPro" id="IPR013762">
    <property type="entry name" value="Integrase-like_cat_sf"/>
</dbReference>
<dbReference type="Proteomes" id="UP000655366">
    <property type="component" value="Unassembled WGS sequence"/>
</dbReference>
<feature type="domain" description="Core-binding (CB)" evidence="5">
    <location>
        <begin position="110"/>
        <end position="193"/>
    </location>
</feature>
<protein>
    <submittedName>
        <fullName evidence="6">Tyrosine-type recombinase/integrase</fullName>
    </submittedName>
</protein>
<dbReference type="AlphaFoldDB" id="A0A931GCJ2"/>